<dbReference type="RefSeq" id="YP_740821.1">
    <property type="nucleotide sequence ID" value="NC_008339.1"/>
</dbReference>
<dbReference type="EMBL" id="DQ927305">
    <property type="protein sequence ID" value="ABI51730.1"/>
    <property type="molecule type" value="Genomic_DNA"/>
</dbReference>
<gene>
    <name evidence="6" type="primary">nad1_b</name>
</gene>
<proteinExistence type="predicted"/>
<organism evidence="6">
    <name type="scientific">Tetrahymena pigmentosa</name>
    <dbReference type="NCBI Taxonomy" id="5907"/>
    <lineage>
        <taxon>Eukaryota</taxon>
        <taxon>Sar</taxon>
        <taxon>Alveolata</taxon>
        <taxon>Ciliophora</taxon>
        <taxon>Intramacronucleata</taxon>
        <taxon>Oligohymenophorea</taxon>
        <taxon>Hymenostomatida</taxon>
        <taxon>Tetrahymenina</taxon>
        <taxon>Tetrahymenidae</taxon>
        <taxon>Tetrahymena</taxon>
    </lineage>
</organism>
<dbReference type="Pfam" id="PF00146">
    <property type="entry name" value="NADHdh"/>
    <property type="match status" value="1"/>
</dbReference>
<protein>
    <submittedName>
        <fullName evidence="6">NADH dehydrogenase sububit 1</fullName>
    </submittedName>
</protein>
<evidence type="ECO:0000256" key="2">
    <source>
        <dbReference type="ARBA" id="ARBA00022692"/>
    </source>
</evidence>
<comment type="subcellular location">
    <subcellularLocation>
        <location evidence="1">Membrane</location>
        <topology evidence="1">Multi-pass membrane protein</topology>
    </subcellularLocation>
</comment>
<evidence type="ECO:0000256" key="1">
    <source>
        <dbReference type="ARBA" id="ARBA00004141"/>
    </source>
</evidence>
<accession>Q09F21</accession>
<dbReference type="InterPro" id="IPR001694">
    <property type="entry name" value="NADH_UbQ_OxRdtase_su1/FPO"/>
</dbReference>
<dbReference type="AlphaFoldDB" id="Q09F21"/>
<keyword evidence="2 5" id="KW-0812">Transmembrane</keyword>
<keyword evidence="4 5" id="KW-0472">Membrane</keyword>
<reference evidence="6" key="1">
    <citation type="journal article" date="2007" name="PLoS ONE">
        <title>Complete mitochondrial genome sequence of three tetrahymena species reveals mutation hot spots and accelerated nonsynonymous substitutions in Ymf genes.</title>
        <authorList>
            <person name="Moradian M.M."/>
            <person name="Beglaryan D."/>
            <person name="Skozylas J.M."/>
            <person name="Kerikorian V."/>
        </authorList>
    </citation>
    <scope>NUCLEOTIDE SEQUENCE</scope>
    <source>
        <strain evidence="6">UM1060</strain>
    </source>
</reference>
<evidence type="ECO:0000256" key="5">
    <source>
        <dbReference type="SAM" id="Phobius"/>
    </source>
</evidence>
<evidence type="ECO:0000256" key="3">
    <source>
        <dbReference type="ARBA" id="ARBA00022989"/>
    </source>
</evidence>
<dbReference type="GO" id="GO:0016020">
    <property type="term" value="C:membrane"/>
    <property type="evidence" value="ECO:0007669"/>
    <property type="project" value="UniProtKB-SubCell"/>
</dbReference>
<name>Q09F21_TETPI</name>
<keyword evidence="3 5" id="KW-1133">Transmembrane helix</keyword>
<keyword evidence="6" id="KW-0496">Mitochondrion</keyword>
<sequence length="54" mass="6699">MPYFVLLFKILIFCVIAIATRGTLPRYRFDQFTQLNWKHFIYIWLGFFNVYFII</sequence>
<feature type="transmembrane region" description="Helical" evidence="5">
    <location>
        <begin position="35"/>
        <end position="53"/>
    </location>
</feature>
<evidence type="ECO:0000313" key="6">
    <source>
        <dbReference type="EMBL" id="ABI51730.1"/>
    </source>
</evidence>
<evidence type="ECO:0000256" key="4">
    <source>
        <dbReference type="ARBA" id="ARBA00023136"/>
    </source>
</evidence>
<geneLocation type="mitochondrion" evidence="6"/>
<dbReference type="GeneID" id="4271505"/>